<evidence type="ECO:0008006" key="4">
    <source>
        <dbReference type="Google" id="ProtNLM"/>
    </source>
</evidence>
<name>A0ABN9QT42_9DINO</name>
<protein>
    <recommendedName>
        <fullName evidence="4">H(+)-exporting diphosphatase</fullName>
    </recommendedName>
</protein>
<feature type="transmembrane region" description="Helical" evidence="1">
    <location>
        <begin position="68"/>
        <end position="91"/>
    </location>
</feature>
<keyword evidence="1" id="KW-0472">Membrane</keyword>
<sequence>MQIVSLTVLYGYVLLHASDLISRGSELLLLVPRFAPVVGSVVLPILGAVPDGMMVLMSGLGEDAQEFLFMWPSLLLELAVGVGALAGSTVMPCCSRCLGSLRCSLAA</sequence>
<reference evidence="2" key="1">
    <citation type="submission" date="2023-10" db="EMBL/GenBank/DDBJ databases">
        <authorList>
            <person name="Chen Y."/>
            <person name="Shah S."/>
            <person name="Dougan E. K."/>
            <person name="Thang M."/>
            <person name="Chan C."/>
        </authorList>
    </citation>
    <scope>NUCLEOTIDE SEQUENCE [LARGE SCALE GENOMIC DNA]</scope>
</reference>
<keyword evidence="1" id="KW-0812">Transmembrane</keyword>
<gene>
    <name evidence="2" type="ORF">PCOR1329_LOCUS14237</name>
</gene>
<evidence type="ECO:0000256" key="1">
    <source>
        <dbReference type="SAM" id="Phobius"/>
    </source>
</evidence>
<proteinExistence type="predicted"/>
<accession>A0ABN9QT42</accession>
<comment type="caution">
    <text evidence="2">The sequence shown here is derived from an EMBL/GenBank/DDBJ whole genome shotgun (WGS) entry which is preliminary data.</text>
</comment>
<organism evidence="2 3">
    <name type="scientific">Prorocentrum cordatum</name>
    <dbReference type="NCBI Taxonomy" id="2364126"/>
    <lineage>
        <taxon>Eukaryota</taxon>
        <taxon>Sar</taxon>
        <taxon>Alveolata</taxon>
        <taxon>Dinophyceae</taxon>
        <taxon>Prorocentrales</taxon>
        <taxon>Prorocentraceae</taxon>
        <taxon>Prorocentrum</taxon>
    </lineage>
</organism>
<keyword evidence="3" id="KW-1185">Reference proteome</keyword>
<dbReference type="Proteomes" id="UP001189429">
    <property type="component" value="Unassembled WGS sequence"/>
</dbReference>
<evidence type="ECO:0000313" key="2">
    <source>
        <dbReference type="EMBL" id="CAK0808729.1"/>
    </source>
</evidence>
<dbReference type="EMBL" id="CAUYUJ010004243">
    <property type="protein sequence ID" value="CAK0808729.1"/>
    <property type="molecule type" value="Genomic_DNA"/>
</dbReference>
<evidence type="ECO:0000313" key="3">
    <source>
        <dbReference type="Proteomes" id="UP001189429"/>
    </source>
</evidence>
<feature type="transmembrane region" description="Helical" evidence="1">
    <location>
        <begin position="33"/>
        <end position="56"/>
    </location>
</feature>
<keyword evidence="1" id="KW-1133">Transmembrane helix</keyword>